<dbReference type="EMBL" id="JAWDGP010003778">
    <property type="protein sequence ID" value="KAK3771015.1"/>
    <property type="molecule type" value="Genomic_DNA"/>
</dbReference>
<sequence>MSNIYIQEPPTNGKILLVTSVGDIDIELWSKEAPRACRNFVQLCMEGYYDGTIFHRVVKEFIVQGGDPTGTGNGGESIYSEPFKDEFHSRLRFMRRGLVAMANGGQHDNRSQFFFTMGMTPELQNKHTIFGKVVGDTLYNMLKLQDVETDHDERPLYPPKIIRSEILSNPYDDIIPRVVRKSKKEKDEERKTKSKSKATKNFSLLSFGTEAEEDEEQVFKASKKFSGKSKSSHDLTDDPRLSSVPVVDTVDSEKSPAKRKVQDENLESRQQNENLETVKKKLKKEESEPKSEPHKAASPNLDREISKEDLKKSKSDEVRKEARKLQREIKASKKRVEAMKQGVAAKQEAAKEDKEREEALKHGMAVKQEDKEQPEPPKSADPPDFLESFKQERQKYKNLKKQQKGMDREAQTLDMLRKFQSKLTSVRQLAGNYSDSDGEGGRKAEEDTEDAEEDPTDLSWMKHRLRFEEPRKARVLDANVDDTERYEINDPRNPLTKRRREDGKKKSKKK</sequence>
<evidence type="ECO:0000256" key="5">
    <source>
        <dbReference type="ARBA" id="ARBA00042090"/>
    </source>
</evidence>
<feature type="domain" description="PPIase cyclophilin-type" evidence="8">
    <location>
        <begin position="19"/>
        <end position="166"/>
    </location>
</feature>
<dbReference type="PANTHER" id="PTHR45625:SF6">
    <property type="entry name" value="SPLICEOSOME-ASSOCIATED PROTEIN CWC27 HOMOLOG"/>
    <property type="match status" value="1"/>
</dbReference>
<dbReference type="InterPro" id="IPR002130">
    <property type="entry name" value="Cyclophilin-type_PPIase_dom"/>
</dbReference>
<feature type="compositionally biased region" description="Basic and acidic residues" evidence="7">
    <location>
        <begin position="404"/>
        <end position="413"/>
    </location>
</feature>
<evidence type="ECO:0000256" key="4">
    <source>
        <dbReference type="ARBA" id="ARBA00040027"/>
    </source>
</evidence>
<feature type="region of interest" description="Disordered" evidence="7">
    <location>
        <begin position="222"/>
        <end position="413"/>
    </location>
</feature>
<feature type="compositionally biased region" description="Basic and acidic residues" evidence="7">
    <location>
        <begin position="466"/>
        <end position="475"/>
    </location>
</feature>
<keyword evidence="3" id="KW-0539">Nucleus</keyword>
<organism evidence="9 10">
    <name type="scientific">Elysia crispata</name>
    <name type="common">lettuce slug</name>
    <dbReference type="NCBI Taxonomy" id="231223"/>
    <lineage>
        <taxon>Eukaryota</taxon>
        <taxon>Metazoa</taxon>
        <taxon>Spiralia</taxon>
        <taxon>Lophotrochozoa</taxon>
        <taxon>Mollusca</taxon>
        <taxon>Gastropoda</taxon>
        <taxon>Heterobranchia</taxon>
        <taxon>Euthyneura</taxon>
        <taxon>Panpulmonata</taxon>
        <taxon>Sacoglossa</taxon>
        <taxon>Placobranchoidea</taxon>
        <taxon>Plakobranchidae</taxon>
        <taxon>Elysia</taxon>
    </lineage>
</organism>
<dbReference type="PROSITE" id="PS50072">
    <property type="entry name" value="CSA_PPIASE_2"/>
    <property type="match status" value="1"/>
</dbReference>
<dbReference type="InterPro" id="IPR029000">
    <property type="entry name" value="Cyclophilin-like_dom_sf"/>
</dbReference>
<feature type="compositionally biased region" description="Acidic residues" evidence="7">
    <location>
        <begin position="446"/>
        <end position="456"/>
    </location>
</feature>
<feature type="compositionally biased region" description="Basic and acidic residues" evidence="7">
    <location>
        <begin position="231"/>
        <end position="240"/>
    </location>
</feature>
<evidence type="ECO:0000313" key="10">
    <source>
        <dbReference type="Proteomes" id="UP001283361"/>
    </source>
</evidence>
<dbReference type="PROSITE" id="PS00170">
    <property type="entry name" value="CSA_PPIASE_1"/>
    <property type="match status" value="1"/>
</dbReference>
<comment type="similarity">
    <text evidence="2">Belongs to the cyclophilin-type PPIase family.</text>
</comment>
<dbReference type="Pfam" id="PF00160">
    <property type="entry name" value="Pro_isomerase"/>
    <property type="match status" value="1"/>
</dbReference>
<reference evidence="9" key="1">
    <citation type="journal article" date="2023" name="G3 (Bethesda)">
        <title>A reference genome for the long-term kleptoplast-retaining sea slug Elysia crispata morphotype clarki.</title>
        <authorList>
            <person name="Eastman K.E."/>
            <person name="Pendleton A.L."/>
            <person name="Shaikh M.A."/>
            <person name="Suttiyut T."/>
            <person name="Ogas R."/>
            <person name="Tomko P."/>
            <person name="Gavelis G."/>
            <person name="Widhalm J.R."/>
            <person name="Wisecaver J.H."/>
        </authorList>
    </citation>
    <scope>NUCLEOTIDE SEQUENCE</scope>
    <source>
        <strain evidence="9">ECLA1</strain>
    </source>
</reference>
<keyword evidence="10" id="KW-1185">Reference proteome</keyword>
<gene>
    <name evidence="9" type="ORF">RRG08_002064</name>
</gene>
<feature type="compositionally biased region" description="Basic and acidic residues" evidence="7">
    <location>
        <begin position="276"/>
        <end position="338"/>
    </location>
</feature>
<comment type="subcellular location">
    <subcellularLocation>
        <location evidence="1">Nucleus</location>
    </subcellularLocation>
</comment>
<dbReference type="Proteomes" id="UP001283361">
    <property type="component" value="Unassembled WGS sequence"/>
</dbReference>
<comment type="caution">
    <text evidence="9">The sequence shown here is derived from an EMBL/GenBank/DDBJ whole genome shotgun (WGS) entry which is preliminary data.</text>
</comment>
<evidence type="ECO:0000256" key="2">
    <source>
        <dbReference type="ARBA" id="ARBA00007365"/>
    </source>
</evidence>
<evidence type="ECO:0000256" key="7">
    <source>
        <dbReference type="SAM" id="MobiDB-lite"/>
    </source>
</evidence>
<dbReference type="SUPFAM" id="SSF50891">
    <property type="entry name" value="Cyclophilin-like"/>
    <property type="match status" value="1"/>
</dbReference>
<dbReference type="InterPro" id="IPR020892">
    <property type="entry name" value="Cyclophilin-type_PPIase_CS"/>
</dbReference>
<dbReference type="CDD" id="cd01925">
    <property type="entry name" value="cyclophilin_CeCYP16-like"/>
    <property type="match status" value="1"/>
</dbReference>
<dbReference type="Gene3D" id="2.40.100.10">
    <property type="entry name" value="Cyclophilin-like"/>
    <property type="match status" value="1"/>
</dbReference>
<dbReference type="GO" id="GO:0003755">
    <property type="term" value="F:peptidyl-prolyl cis-trans isomerase activity"/>
    <property type="evidence" value="ECO:0007669"/>
    <property type="project" value="InterPro"/>
</dbReference>
<dbReference type="GO" id="GO:0006457">
    <property type="term" value="P:protein folding"/>
    <property type="evidence" value="ECO:0007669"/>
    <property type="project" value="InterPro"/>
</dbReference>
<proteinExistence type="inferred from homology"/>
<evidence type="ECO:0000313" key="9">
    <source>
        <dbReference type="EMBL" id="KAK3771015.1"/>
    </source>
</evidence>
<feature type="compositionally biased region" description="Basic and acidic residues" evidence="7">
    <location>
        <begin position="348"/>
        <end position="375"/>
    </location>
</feature>
<comment type="subunit">
    <text evidence="6">Part of the activated spliceosome B/catalytic step 1 spliceosome, one of the forms of the spliceosome which has a well-formed active site but still cannot catalyze the branching reaction and is composed at least of 52 proteins, the U2, U5 and U6 snRNAs and the pre-mRNA. Recruited during early steps of activated spliceosome B maturation, it is probably one of the first proteins released from this complex as he matures to the spliceosome C complex. Component of the minor spliceosome, which splices U12-type introns.</text>
</comment>
<dbReference type="PRINTS" id="PR00153">
    <property type="entry name" value="CSAPPISMRASE"/>
</dbReference>
<dbReference type="GO" id="GO:0071013">
    <property type="term" value="C:catalytic step 2 spliceosome"/>
    <property type="evidence" value="ECO:0007669"/>
    <property type="project" value="TreeGrafter"/>
</dbReference>
<name>A0AAE1DIH2_9GAST</name>
<dbReference type="FunFam" id="2.40.100.10:FF:000007">
    <property type="entry name" value="Peptidyl-prolyl cis-trans isomerase CWC27 homolog"/>
    <property type="match status" value="1"/>
</dbReference>
<dbReference type="PANTHER" id="PTHR45625">
    <property type="entry name" value="PEPTIDYL-PROLYL CIS-TRANS ISOMERASE-RELATED"/>
    <property type="match status" value="1"/>
</dbReference>
<evidence type="ECO:0000256" key="1">
    <source>
        <dbReference type="ARBA" id="ARBA00004123"/>
    </source>
</evidence>
<accession>A0AAE1DIH2</accession>
<feature type="region of interest" description="Disordered" evidence="7">
    <location>
        <begin position="427"/>
        <end position="510"/>
    </location>
</feature>
<dbReference type="InterPro" id="IPR044666">
    <property type="entry name" value="Cyclophilin_A-like"/>
</dbReference>
<feature type="compositionally biased region" description="Basic and acidic residues" evidence="7">
    <location>
        <begin position="251"/>
        <end position="267"/>
    </location>
</feature>
<evidence type="ECO:0000256" key="3">
    <source>
        <dbReference type="ARBA" id="ARBA00023242"/>
    </source>
</evidence>
<dbReference type="AlphaFoldDB" id="A0AAE1DIH2"/>
<evidence type="ECO:0000256" key="6">
    <source>
        <dbReference type="ARBA" id="ARBA00046368"/>
    </source>
</evidence>
<protein>
    <recommendedName>
        <fullName evidence="4">Spliceosome-associated protein CWC27 homolog</fullName>
    </recommendedName>
    <alternativeName>
        <fullName evidence="5">Probable inactive peptidyl-prolyl cis-trans isomerase CWC27 homolog</fullName>
    </alternativeName>
</protein>
<evidence type="ECO:0000259" key="8">
    <source>
        <dbReference type="PROSITE" id="PS50072"/>
    </source>
</evidence>